<keyword evidence="8" id="KW-0227">DNA damage</keyword>
<dbReference type="GO" id="GO:0008409">
    <property type="term" value="F:5'-3' exonuclease activity"/>
    <property type="evidence" value="ECO:0007669"/>
    <property type="project" value="TreeGrafter"/>
</dbReference>
<evidence type="ECO:0000256" key="6">
    <source>
        <dbReference type="ARBA" id="ARBA00022842"/>
    </source>
</evidence>
<accession>A0A0R3SCI1</accession>
<dbReference type="InterPro" id="IPR049132">
    <property type="entry name" value="FAN1-like_euk"/>
</dbReference>
<dbReference type="STRING" id="6216.A0A0R3SCI1"/>
<organism evidence="12">
    <name type="scientific">Hymenolepis diminuta</name>
    <name type="common">Rat tapeworm</name>
    <dbReference type="NCBI Taxonomy" id="6216"/>
    <lineage>
        <taxon>Eukaryota</taxon>
        <taxon>Metazoa</taxon>
        <taxon>Spiralia</taxon>
        <taxon>Lophotrochozoa</taxon>
        <taxon>Platyhelminthes</taxon>
        <taxon>Cestoda</taxon>
        <taxon>Eucestoda</taxon>
        <taxon>Cyclophyllidea</taxon>
        <taxon>Hymenolepididae</taxon>
        <taxon>Hymenolepis</taxon>
    </lineage>
</organism>
<evidence type="ECO:0000256" key="2">
    <source>
        <dbReference type="ARBA" id="ARBA00005533"/>
    </source>
</evidence>
<protein>
    <recommendedName>
        <fullName evidence="8">Fanconi-associated nuclease</fullName>
        <ecNumber evidence="8">3.1.4.1</ecNumber>
    </recommendedName>
</protein>
<evidence type="ECO:0000259" key="9">
    <source>
        <dbReference type="SMART" id="SM00990"/>
    </source>
</evidence>
<name>A0A0R3SCI1_HYMDI</name>
<dbReference type="Pfam" id="PF08774">
    <property type="entry name" value="VRR_NUC"/>
    <property type="match status" value="1"/>
</dbReference>
<keyword evidence="3 8" id="KW-0540">Nuclease</keyword>
<dbReference type="Gene3D" id="3.40.1350.10">
    <property type="match status" value="1"/>
</dbReference>
<dbReference type="WBParaSite" id="HDID_0000229401-mRNA-1">
    <property type="protein sequence ID" value="HDID_0000229401-mRNA-1"/>
    <property type="gene ID" value="HDID_0000229401"/>
</dbReference>
<dbReference type="Pfam" id="PF21170">
    <property type="entry name" value="FAN1_TPR"/>
    <property type="match status" value="1"/>
</dbReference>
<evidence type="ECO:0000256" key="8">
    <source>
        <dbReference type="RuleBase" id="RU365033"/>
    </source>
</evidence>
<dbReference type="EMBL" id="UYSG01000546">
    <property type="protein sequence ID" value="VDL19756.1"/>
    <property type="molecule type" value="Genomic_DNA"/>
</dbReference>
<dbReference type="GO" id="GO:0017108">
    <property type="term" value="F:5'-flap endonuclease activity"/>
    <property type="evidence" value="ECO:0007669"/>
    <property type="project" value="TreeGrafter"/>
</dbReference>
<evidence type="ECO:0000313" key="11">
    <source>
        <dbReference type="Proteomes" id="UP000274504"/>
    </source>
</evidence>
<evidence type="ECO:0000256" key="4">
    <source>
        <dbReference type="ARBA" id="ARBA00022723"/>
    </source>
</evidence>
<dbReference type="InterPro" id="IPR033315">
    <property type="entry name" value="Fan1-like"/>
</dbReference>
<dbReference type="GO" id="GO:0046872">
    <property type="term" value="F:metal ion binding"/>
    <property type="evidence" value="ECO:0007669"/>
    <property type="project" value="UniProtKB-KW"/>
</dbReference>
<keyword evidence="6 8" id="KW-0460">Magnesium</keyword>
<evidence type="ECO:0000313" key="12">
    <source>
        <dbReference type="WBParaSite" id="HDID_0000229401-mRNA-1"/>
    </source>
</evidence>
<keyword evidence="8" id="KW-0234">DNA repair</keyword>
<dbReference type="GO" id="GO:0070336">
    <property type="term" value="F:flap-structured DNA binding"/>
    <property type="evidence" value="ECO:0007669"/>
    <property type="project" value="TreeGrafter"/>
</dbReference>
<reference evidence="12" key="1">
    <citation type="submission" date="2017-02" db="UniProtKB">
        <authorList>
            <consortium name="WormBaseParasite"/>
        </authorList>
    </citation>
    <scope>IDENTIFICATION</scope>
</reference>
<evidence type="ECO:0000313" key="10">
    <source>
        <dbReference type="EMBL" id="VDL19756.1"/>
    </source>
</evidence>
<dbReference type="OrthoDB" id="76364at2759"/>
<dbReference type="InterPro" id="IPR014883">
    <property type="entry name" value="VRR_NUC"/>
</dbReference>
<evidence type="ECO:0000256" key="3">
    <source>
        <dbReference type="ARBA" id="ARBA00022722"/>
    </source>
</evidence>
<evidence type="ECO:0000256" key="5">
    <source>
        <dbReference type="ARBA" id="ARBA00022801"/>
    </source>
</evidence>
<comment type="subcellular location">
    <subcellularLocation>
        <location evidence="8">Nucleus</location>
    </subcellularLocation>
</comment>
<dbReference type="PANTHER" id="PTHR15749:SF4">
    <property type="entry name" value="FANCONI-ASSOCIATED NUCLEASE 1"/>
    <property type="match status" value="1"/>
</dbReference>
<dbReference type="CDD" id="cd22326">
    <property type="entry name" value="FAN1-like"/>
    <property type="match status" value="1"/>
</dbReference>
<dbReference type="Proteomes" id="UP000274504">
    <property type="component" value="Unassembled WGS sequence"/>
</dbReference>
<comment type="similarity">
    <text evidence="2 8">Belongs to the FAN1 family.</text>
</comment>
<dbReference type="InterPro" id="IPR049126">
    <property type="entry name" value="FAN1-like_TPR"/>
</dbReference>
<evidence type="ECO:0000256" key="7">
    <source>
        <dbReference type="ARBA" id="ARBA00023211"/>
    </source>
</evidence>
<reference evidence="10 11" key="2">
    <citation type="submission" date="2018-11" db="EMBL/GenBank/DDBJ databases">
        <authorList>
            <consortium name="Pathogen Informatics"/>
        </authorList>
    </citation>
    <scope>NUCLEOTIDE SEQUENCE [LARGE SCALE GENOMIC DNA]</scope>
</reference>
<comment type="cofactor">
    <cofactor evidence="8">
        <name>Mg(2+)</name>
        <dbReference type="ChEBI" id="CHEBI:18420"/>
    </cofactor>
    <cofactor evidence="8">
        <name>Mn(2+)</name>
        <dbReference type="ChEBI" id="CHEBI:29035"/>
    </cofactor>
</comment>
<comment type="function">
    <text evidence="8">Nuclease required for the repair of DNA interstrand cross-links (ICL). Acts as a 5'-3' exonuclease that anchors at a cut end of DNA and cleaves DNA successively at every third nucleotide, allowing to excise an ICL from one strand through flanking incisions.</text>
</comment>
<dbReference type="GO" id="GO:0005634">
    <property type="term" value="C:nucleus"/>
    <property type="evidence" value="ECO:0007669"/>
    <property type="project" value="UniProtKB-SubCell"/>
</dbReference>
<dbReference type="SMART" id="SM00990">
    <property type="entry name" value="VRR_NUC"/>
    <property type="match status" value="1"/>
</dbReference>
<keyword evidence="5 8" id="KW-0378">Hydrolase</keyword>
<dbReference type="InterPro" id="IPR011856">
    <property type="entry name" value="tRNA_endonuc-like_dom_sf"/>
</dbReference>
<dbReference type="AlphaFoldDB" id="A0A0R3SCI1"/>
<feature type="domain" description="VRR-NUC" evidence="9">
    <location>
        <begin position="618"/>
        <end position="731"/>
    </location>
</feature>
<keyword evidence="7 8" id="KW-0464">Manganese</keyword>
<keyword evidence="4 8" id="KW-0479">Metal-binding</keyword>
<dbReference type="PANTHER" id="PTHR15749">
    <property type="entry name" value="FANCONI-ASSOCIATED NUCLEASE 1"/>
    <property type="match status" value="1"/>
</dbReference>
<dbReference type="GO" id="GO:0004528">
    <property type="term" value="F:phosphodiesterase I activity"/>
    <property type="evidence" value="ECO:0007669"/>
    <property type="project" value="UniProtKB-EC"/>
</dbReference>
<comment type="catalytic activity">
    <reaction evidence="1 8">
        <text>Hydrolytically removes 5'-nucleotides successively from the 3'-hydroxy termini of 3'-hydroxy-terminated oligonucleotides.</text>
        <dbReference type="EC" id="3.1.4.1"/>
    </reaction>
</comment>
<dbReference type="EC" id="3.1.4.1" evidence="8"/>
<evidence type="ECO:0000256" key="1">
    <source>
        <dbReference type="ARBA" id="ARBA00000983"/>
    </source>
</evidence>
<sequence length="743" mass="85338">MEVKLIDRTTKSDNSLLHTAFTVDESSLMDENSNVQDEMRQPYYLETLLFIISEMFKDSFYDKLFDDLDRSYVEKFKNLSESSKVIYLTLFRRTRKLYRSKTIHLSEQFEGADLNDVFIELENEGFISSDNELLNFLDKPELIKLASAFKLRIKSSPKKSIIELLLKSAKSPSLLDFFSPSKTTSKSQLRKLTESSLGPCFFIEKAPSLVLLRILFCSTLTSEKLGTYNYPISFGAFLSKELYNLFQFRNGDITYPEYKILRKSEIFRGRDELFRVFELTELRHHLDNLILMSKFPDAYHLFMEHIESIKTLIHMPEFNRDDLPKFLRSYTLPNVAFRIVRVAINVCERLRKFPEAVELIHLVLSSNLIHSISSKSVCFLVKRLLLDQGNHCRDKVGCLKVVVDLFPVLKELHCGHRLDIQRQLGTLTGIKSDNGRLHLHRESMNCPQEPQSKRRKNIDIANVALMNKVENMMIELLPTLKSAPVVKISAPINMSSVEIGVSRPLYLWEEIDSCSSESTEPTTSILHVEEWALRHYINNVGFEKGIHCESSIYTTLCGLLFYDLIYGTSRPDAFYSMRQSAPLDLFTGEFYSNQKDIIESRLEMVNSAERNPPQSENLDPISQLLLEAWKKHNGEHCVGINWELFKETGTDIVNLFWCLGPKVVASFCRLLISNYSNWCSGLPDLCVWSPSKATSKLIEVKGPGDKLSSQQIVWIDQLLSFGADVEICSIAIVPRSRYGQKTS</sequence>
<dbReference type="GO" id="GO:0036297">
    <property type="term" value="P:interstrand cross-link repair"/>
    <property type="evidence" value="ECO:0007669"/>
    <property type="project" value="InterPro"/>
</dbReference>
<keyword evidence="8" id="KW-0539">Nucleus</keyword>
<proteinExistence type="inferred from homology"/>
<gene>
    <name evidence="10" type="ORF">HDID_LOCUS2295</name>
</gene>